<protein>
    <recommendedName>
        <fullName evidence="3">Reverse transcriptase RNase H-like domain-containing protein</fullName>
    </recommendedName>
</protein>
<name>A0A371GLD3_MUCPR</name>
<gene>
    <name evidence="1" type="ORF">CR513_26679</name>
</gene>
<feature type="non-terminal residue" evidence="1">
    <location>
        <position position="1"/>
    </location>
</feature>
<evidence type="ECO:0000313" key="1">
    <source>
        <dbReference type="EMBL" id="RDX91354.1"/>
    </source>
</evidence>
<dbReference type="Proteomes" id="UP000257109">
    <property type="component" value="Unassembled WGS sequence"/>
</dbReference>
<evidence type="ECO:0008006" key="3">
    <source>
        <dbReference type="Google" id="ProtNLM"/>
    </source>
</evidence>
<sequence>MHPEQWTRPSKTTQQLRRNFWKFFTEIRDKKGAENFVSDHLSRIERESEPMPIRDEFPDEQLLHIKTATPWFADICNYVVTSQFPPEASRTYKKKIRSDAKYYVRDDLYTFGDFAVIKLSADAFLTWRPTLSSNSAIRALDEAITDHLELPEKCWIVAFIGPLFLETLINSSPPAKSLTSGV</sequence>
<organism evidence="1 2">
    <name type="scientific">Mucuna pruriens</name>
    <name type="common">Velvet bean</name>
    <name type="synonym">Dolichos pruriens</name>
    <dbReference type="NCBI Taxonomy" id="157652"/>
    <lineage>
        <taxon>Eukaryota</taxon>
        <taxon>Viridiplantae</taxon>
        <taxon>Streptophyta</taxon>
        <taxon>Embryophyta</taxon>
        <taxon>Tracheophyta</taxon>
        <taxon>Spermatophyta</taxon>
        <taxon>Magnoliopsida</taxon>
        <taxon>eudicotyledons</taxon>
        <taxon>Gunneridae</taxon>
        <taxon>Pentapetalae</taxon>
        <taxon>rosids</taxon>
        <taxon>fabids</taxon>
        <taxon>Fabales</taxon>
        <taxon>Fabaceae</taxon>
        <taxon>Papilionoideae</taxon>
        <taxon>50 kb inversion clade</taxon>
        <taxon>NPAAA clade</taxon>
        <taxon>indigoferoid/millettioid clade</taxon>
        <taxon>Phaseoleae</taxon>
        <taxon>Mucuna</taxon>
    </lineage>
</organism>
<keyword evidence="2" id="KW-1185">Reference proteome</keyword>
<dbReference type="OrthoDB" id="1432876at2759"/>
<proteinExistence type="predicted"/>
<reference evidence="1" key="1">
    <citation type="submission" date="2018-05" db="EMBL/GenBank/DDBJ databases">
        <title>Draft genome of Mucuna pruriens seed.</title>
        <authorList>
            <person name="Nnadi N.E."/>
            <person name="Vos R."/>
            <person name="Hasami M.H."/>
            <person name="Devisetty U.K."/>
            <person name="Aguiy J.C."/>
        </authorList>
    </citation>
    <scope>NUCLEOTIDE SEQUENCE [LARGE SCALE GENOMIC DNA]</scope>
    <source>
        <strain evidence="1">JCA_2017</strain>
    </source>
</reference>
<dbReference type="AlphaFoldDB" id="A0A371GLD3"/>
<accession>A0A371GLD3</accession>
<comment type="caution">
    <text evidence="1">The sequence shown here is derived from an EMBL/GenBank/DDBJ whole genome shotgun (WGS) entry which is preliminary data.</text>
</comment>
<dbReference type="EMBL" id="QJKJ01005145">
    <property type="protein sequence ID" value="RDX91354.1"/>
    <property type="molecule type" value="Genomic_DNA"/>
</dbReference>
<evidence type="ECO:0000313" key="2">
    <source>
        <dbReference type="Proteomes" id="UP000257109"/>
    </source>
</evidence>